<dbReference type="Proteomes" id="UP000887561">
    <property type="component" value="Unplaced"/>
</dbReference>
<evidence type="ECO:0000313" key="2">
    <source>
        <dbReference type="Proteomes" id="UP000887561"/>
    </source>
</evidence>
<dbReference type="WBParaSite" id="scaffold34092_cov201.g21163">
    <property type="protein sequence ID" value="scaffold34092_cov201.g21163"/>
    <property type="gene ID" value="scaffold34092_cov201.g21163"/>
</dbReference>
<evidence type="ECO:0000256" key="1">
    <source>
        <dbReference type="SAM" id="MobiDB-lite"/>
    </source>
</evidence>
<organism evidence="2 3">
    <name type="scientific">Meloidogyne javanica</name>
    <name type="common">Root-knot nematode worm</name>
    <dbReference type="NCBI Taxonomy" id="6303"/>
    <lineage>
        <taxon>Eukaryota</taxon>
        <taxon>Metazoa</taxon>
        <taxon>Ecdysozoa</taxon>
        <taxon>Nematoda</taxon>
        <taxon>Chromadorea</taxon>
        <taxon>Rhabditida</taxon>
        <taxon>Tylenchina</taxon>
        <taxon>Tylenchomorpha</taxon>
        <taxon>Tylenchoidea</taxon>
        <taxon>Meloidogynidae</taxon>
        <taxon>Meloidogyninae</taxon>
        <taxon>Meloidogyne</taxon>
        <taxon>Meloidogyne incognita group</taxon>
    </lineage>
</organism>
<feature type="region of interest" description="Disordered" evidence="1">
    <location>
        <begin position="105"/>
        <end position="146"/>
    </location>
</feature>
<evidence type="ECO:0000313" key="3">
    <source>
        <dbReference type="WBParaSite" id="scaffold34092_cov201.g21163"/>
    </source>
</evidence>
<keyword evidence="2" id="KW-1185">Reference proteome</keyword>
<reference evidence="3" key="1">
    <citation type="submission" date="2022-11" db="UniProtKB">
        <authorList>
            <consortium name="WormBaseParasite"/>
        </authorList>
    </citation>
    <scope>IDENTIFICATION</scope>
</reference>
<dbReference type="AlphaFoldDB" id="A0A915MBA5"/>
<sequence length="778" mass="88459">MATSTDNHKPVIDTTTTKEKVSVDNKAFEPKYTNGFVREPVDTKKETLQVEKLNVEGGVKQEKLSVPSEEKFTEFNEKLNLGGNLGGVDEDLMKEEEMINKNEKEKLKKKQHHLRKEQEEGNGEKGGKSGEKGENSEEQGVDEGDYKNYMTKEVKKLTKKFFGSETTTSTKTEENISFVTDLLVNIPQGPERENFKTTAAEIAFVLNLSDNNTPQKLWSLVGVEKGNEEENYHQFDKTFKRLFGFVAEKMRKKAEEAKEKMESNIKFLNELNCNNVKIGRVWLDIEGEPGENNKNQTYYWYEDKEKNIEFIDGMINTLNENNQLFAPGMASVTFFVRFVAIVLLVVSIVYCDLVGHGRHELVNGKIVKLRGNTKIAEKPEDLELYKSKEGSCDVEMDKDGNITIWYLKNSITAKEGCSIDFAITEYTIEESEFFMEFGIQHDKELTDCLTDMASSNFRSFNPAAMTSNSLAIAFGLKNGEFEGIKRGYPERHKNYCGNLSKCHNKGGRCLDVADYTIGWARDGDKLVHSTYHPIGDTNYGYCDIKKEKYNKHKAAGVHFYDKEFRGCGRTTPAYFCVKNENVRNPKKWRITDRDYTHSYFNYLFSFHILPTTSMQMSMQNIWIKCNEDANKENCNENAAFQQCDKMYIKFKYNFYKVLVPDNSVKQTTTEETTTMATCPPVVPCPDAGNCPPVVECPPCGTGFPTVVSNILQPQNSTKIVEIKPTNGRNLPSPANDCYNKGTKKDSKKTLQITLASNVHCPSHLSIRQQKQIKGKDSE</sequence>
<proteinExistence type="predicted"/>
<feature type="compositionally biased region" description="Basic and acidic residues" evidence="1">
    <location>
        <begin position="116"/>
        <end position="135"/>
    </location>
</feature>
<name>A0A915MBA5_MELJA</name>
<accession>A0A915MBA5</accession>
<protein>
    <submittedName>
        <fullName evidence="3">Uncharacterized protein</fullName>
    </submittedName>
</protein>